<evidence type="ECO:0000256" key="1">
    <source>
        <dbReference type="SAM" id="MobiDB-lite"/>
    </source>
</evidence>
<feature type="region of interest" description="Disordered" evidence="1">
    <location>
        <begin position="383"/>
        <end position="406"/>
    </location>
</feature>
<accession>A0A6C0I484</accession>
<dbReference type="EMBL" id="MN740085">
    <property type="protein sequence ID" value="QHT87205.1"/>
    <property type="molecule type" value="Genomic_DNA"/>
</dbReference>
<name>A0A6C0I484_9ZZZZ</name>
<proteinExistence type="predicted"/>
<dbReference type="AlphaFoldDB" id="A0A6C0I484"/>
<evidence type="ECO:0000313" key="2">
    <source>
        <dbReference type="EMBL" id="QHT87205.1"/>
    </source>
</evidence>
<sequence length="406" mass="46785">MADPDCNNINHLGNIRNRANMVGSGTTQQTCATKNEPTAPNAKFEWFDTNGFYPDSVKKAEAAKIERDKAAKIKIERDKAAKIERDKAEKIKRDNEKKIELKPKYEALQNMIEEYKSDITNSIIETYNKNETITLDDINITEDHFSQLKTAFDEVSLFYKDDLLKWIENAGTKGSLALLKDKFSVSSVSFLPLYVGYSFIIIGLDEKKKIYKLPSSIYRHILYCKLLGKFCDPSYLKPILNELDEYNNIIIKGRELYASFEEAAKKAHNTENLLSLYSILVMSLNNRPINKDNYEYTIFCINGTMITLGRIDYIKITEGDLIESQFTNGDNVYKVTTNKFERTLVYSEKDKNTYSCIANSINWKIKEKTGALGLWGGKTKRKRCKKGSRRNKRTNRCKKTNTNRKR</sequence>
<protein>
    <submittedName>
        <fullName evidence="2">Uncharacterized protein</fullName>
    </submittedName>
</protein>
<organism evidence="2">
    <name type="scientific">viral metagenome</name>
    <dbReference type="NCBI Taxonomy" id="1070528"/>
    <lineage>
        <taxon>unclassified sequences</taxon>
        <taxon>metagenomes</taxon>
        <taxon>organismal metagenomes</taxon>
    </lineage>
</organism>
<reference evidence="2" key="1">
    <citation type="journal article" date="2020" name="Nature">
        <title>Giant virus diversity and host interactions through global metagenomics.</title>
        <authorList>
            <person name="Schulz F."/>
            <person name="Roux S."/>
            <person name="Paez-Espino D."/>
            <person name="Jungbluth S."/>
            <person name="Walsh D.A."/>
            <person name="Denef V.J."/>
            <person name="McMahon K.D."/>
            <person name="Konstantinidis K.T."/>
            <person name="Eloe-Fadrosh E.A."/>
            <person name="Kyrpides N.C."/>
            <person name="Woyke T."/>
        </authorList>
    </citation>
    <scope>NUCLEOTIDE SEQUENCE</scope>
    <source>
        <strain evidence="2">GVMAG-M-3300023184-190</strain>
    </source>
</reference>